<organism evidence="2 3">
    <name type="scientific">Chelatococcus reniformis</name>
    <dbReference type="NCBI Taxonomy" id="1494448"/>
    <lineage>
        <taxon>Bacteria</taxon>
        <taxon>Pseudomonadati</taxon>
        <taxon>Pseudomonadota</taxon>
        <taxon>Alphaproteobacteria</taxon>
        <taxon>Hyphomicrobiales</taxon>
        <taxon>Chelatococcaceae</taxon>
        <taxon>Chelatococcus</taxon>
    </lineage>
</organism>
<proteinExistence type="predicted"/>
<comment type="caution">
    <text evidence="2">The sequence shown here is derived from an EMBL/GenBank/DDBJ whole genome shotgun (WGS) entry which is preliminary data.</text>
</comment>
<gene>
    <name evidence="2" type="ORF">GCM10010994_13820</name>
</gene>
<keyword evidence="1" id="KW-0472">Membrane</keyword>
<evidence type="ECO:0000313" key="3">
    <source>
        <dbReference type="Proteomes" id="UP000637002"/>
    </source>
</evidence>
<dbReference type="Proteomes" id="UP000637002">
    <property type="component" value="Unassembled WGS sequence"/>
</dbReference>
<sequence>MQTGAGSGRAGAVRAAVLMDVFSPASLTGAAIGLAMGAIQYAIARIVIDRIIEAARSEEGPADDEADFERRLGLVRKRLLVGSIVVLPVSGFVLGHLVGTHQ</sequence>
<keyword evidence="3" id="KW-1185">Reference proteome</keyword>
<evidence type="ECO:0000256" key="1">
    <source>
        <dbReference type="SAM" id="Phobius"/>
    </source>
</evidence>
<accession>A0A916U0X2</accession>
<reference evidence="2" key="2">
    <citation type="submission" date="2020-09" db="EMBL/GenBank/DDBJ databases">
        <authorList>
            <person name="Sun Q."/>
            <person name="Zhou Y."/>
        </authorList>
    </citation>
    <scope>NUCLEOTIDE SEQUENCE</scope>
    <source>
        <strain evidence="2">CGMCC 1.12919</strain>
    </source>
</reference>
<evidence type="ECO:0000313" key="2">
    <source>
        <dbReference type="EMBL" id="GGC56141.1"/>
    </source>
</evidence>
<name>A0A916U0X2_9HYPH</name>
<keyword evidence="1" id="KW-0812">Transmembrane</keyword>
<dbReference type="AlphaFoldDB" id="A0A916U0X2"/>
<dbReference type="EMBL" id="BMGG01000002">
    <property type="protein sequence ID" value="GGC56141.1"/>
    <property type="molecule type" value="Genomic_DNA"/>
</dbReference>
<reference evidence="2" key="1">
    <citation type="journal article" date="2014" name="Int. J. Syst. Evol. Microbiol.">
        <title>Complete genome sequence of Corynebacterium casei LMG S-19264T (=DSM 44701T), isolated from a smear-ripened cheese.</title>
        <authorList>
            <consortium name="US DOE Joint Genome Institute (JGI-PGF)"/>
            <person name="Walter F."/>
            <person name="Albersmeier A."/>
            <person name="Kalinowski J."/>
            <person name="Ruckert C."/>
        </authorList>
    </citation>
    <scope>NUCLEOTIDE SEQUENCE</scope>
    <source>
        <strain evidence="2">CGMCC 1.12919</strain>
    </source>
</reference>
<keyword evidence="1" id="KW-1133">Transmembrane helix</keyword>
<protein>
    <submittedName>
        <fullName evidence="2">Uncharacterized protein</fullName>
    </submittedName>
</protein>
<feature type="transmembrane region" description="Helical" evidence="1">
    <location>
        <begin position="27"/>
        <end position="48"/>
    </location>
</feature>
<feature type="transmembrane region" description="Helical" evidence="1">
    <location>
        <begin position="79"/>
        <end position="99"/>
    </location>
</feature>
<dbReference type="RefSeq" id="WP_188608396.1">
    <property type="nucleotide sequence ID" value="NZ_BMGG01000002.1"/>
</dbReference>